<dbReference type="InterPro" id="IPR036390">
    <property type="entry name" value="WH_DNA-bd_sf"/>
</dbReference>
<evidence type="ECO:0000313" key="3">
    <source>
        <dbReference type="Proteomes" id="UP000662857"/>
    </source>
</evidence>
<dbReference type="Gene3D" id="3.30.420.40">
    <property type="match status" value="2"/>
</dbReference>
<evidence type="ECO:0000256" key="1">
    <source>
        <dbReference type="ARBA" id="ARBA00006479"/>
    </source>
</evidence>
<dbReference type="EMBL" id="CP070499">
    <property type="protein sequence ID" value="QSB16635.1"/>
    <property type="molecule type" value="Genomic_DNA"/>
</dbReference>
<name>A0A895YKX6_9ACTN</name>
<dbReference type="SUPFAM" id="SSF46785">
    <property type="entry name" value="Winged helix' DNA-binding domain"/>
    <property type="match status" value="1"/>
</dbReference>
<accession>A0A895YKX6</accession>
<evidence type="ECO:0000313" key="2">
    <source>
        <dbReference type="EMBL" id="QSB16635.1"/>
    </source>
</evidence>
<dbReference type="SUPFAM" id="SSF53067">
    <property type="entry name" value="Actin-like ATPase domain"/>
    <property type="match status" value="1"/>
</dbReference>
<dbReference type="Pfam" id="PF00480">
    <property type="entry name" value="ROK"/>
    <property type="match status" value="1"/>
</dbReference>
<dbReference type="InterPro" id="IPR000600">
    <property type="entry name" value="ROK"/>
</dbReference>
<dbReference type="Gene3D" id="1.10.10.10">
    <property type="entry name" value="Winged helix-like DNA-binding domain superfamily/Winged helix DNA-binding domain"/>
    <property type="match status" value="1"/>
</dbReference>
<dbReference type="RefSeq" id="WP_239678860.1">
    <property type="nucleotide sequence ID" value="NZ_CP070499.1"/>
</dbReference>
<proteinExistence type="inferred from homology"/>
<keyword evidence="3" id="KW-1185">Reference proteome</keyword>
<dbReference type="AlphaFoldDB" id="A0A895YKX6"/>
<dbReference type="KEGG" id="nhy:JQS43_10345"/>
<gene>
    <name evidence="2" type="ORF">JQS43_10345</name>
</gene>
<dbReference type="InterPro" id="IPR036388">
    <property type="entry name" value="WH-like_DNA-bd_sf"/>
</dbReference>
<dbReference type="InterPro" id="IPR043129">
    <property type="entry name" value="ATPase_NBD"/>
</dbReference>
<dbReference type="PANTHER" id="PTHR18964">
    <property type="entry name" value="ROK (REPRESSOR, ORF, KINASE) FAMILY"/>
    <property type="match status" value="1"/>
</dbReference>
<organism evidence="2 3">
    <name type="scientific">Natronosporangium hydrolyticum</name>
    <dbReference type="NCBI Taxonomy" id="2811111"/>
    <lineage>
        <taxon>Bacteria</taxon>
        <taxon>Bacillati</taxon>
        <taxon>Actinomycetota</taxon>
        <taxon>Actinomycetes</taxon>
        <taxon>Micromonosporales</taxon>
        <taxon>Micromonosporaceae</taxon>
        <taxon>Natronosporangium</taxon>
    </lineage>
</organism>
<dbReference type="Pfam" id="PF13412">
    <property type="entry name" value="HTH_24"/>
    <property type="match status" value="1"/>
</dbReference>
<dbReference type="InterPro" id="IPR019885">
    <property type="entry name" value="Tscrpt_reg_HTH_AsnC-type_CS"/>
</dbReference>
<protein>
    <submittedName>
        <fullName evidence="2">ROK family transcriptional regulator</fullName>
    </submittedName>
</protein>
<dbReference type="PROSITE" id="PS00519">
    <property type="entry name" value="HTH_ASNC_1"/>
    <property type="match status" value="1"/>
</dbReference>
<sequence>MVTHRIVELVSTGAATSRADLARTLAISPSTVSLRVQELVDAGVLYEHSHGVSRGGRPPRTLRLHDHGGYVGVAEIGSHHARVGIIGLTGRLDRSANLTVDATAGPEPTLRSLASTMSELGVDVPGDLRAVAVALAAPVDAQARTVVQASRLATWNGYPVGDWLEKQLDVPTVVENDVNAMALGEHYERAEHGFDSVTVKAGSAIGSGLIVDGRIYRGSTSNAGDITHTRVASAGDTPCSCGNLGCLETVASAAGIIRLLRERGVAVSGTPELVTVAGQGHAQAMSLVRSAGRHLGEVLSTVVNFVNPGAVYLGGALSTLEPFVAAVRSQLYEGCHPLATRDLVIEPTRTGADAGVIGAGRLALTAAFADSAAERTP</sequence>
<dbReference type="Proteomes" id="UP000662857">
    <property type="component" value="Chromosome"/>
</dbReference>
<reference evidence="2" key="1">
    <citation type="submission" date="2021-02" db="EMBL/GenBank/DDBJ databases">
        <title>Natrosporangium hydrolyticum gen. nov., sp. nov, a haloalkaliphilic actinobacterium from a soda solonchak soil.</title>
        <authorList>
            <person name="Sorokin D.Y."/>
            <person name="Khijniak T.V."/>
            <person name="Zakharycheva A.P."/>
            <person name="Boueva O.V."/>
            <person name="Ariskina E.V."/>
            <person name="Hahnke R.L."/>
            <person name="Bunk B."/>
            <person name="Sproer C."/>
            <person name="Schumann P."/>
            <person name="Evtushenko L.I."/>
            <person name="Kublanov I.V."/>
        </authorList>
    </citation>
    <scope>NUCLEOTIDE SEQUENCE</scope>
    <source>
        <strain evidence="2">DSM 106523</strain>
    </source>
</reference>
<comment type="similarity">
    <text evidence="1">Belongs to the ROK (NagC/XylR) family.</text>
</comment>
<dbReference type="PANTHER" id="PTHR18964:SF173">
    <property type="entry name" value="GLUCOKINASE"/>
    <property type="match status" value="1"/>
</dbReference>